<dbReference type="RefSeq" id="WP_146852923.1">
    <property type="nucleotide sequence ID" value="NZ_BKAG01000034.1"/>
</dbReference>
<reference evidence="1 2" key="1">
    <citation type="submission" date="2019-07" db="EMBL/GenBank/DDBJ databases">
        <title>Whole genome shotgun sequence of Brevifollis gellanilyticus NBRC 108608.</title>
        <authorList>
            <person name="Hosoyama A."/>
            <person name="Uohara A."/>
            <person name="Ohji S."/>
            <person name="Ichikawa N."/>
        </authorList>
    </citation>
    <scope>NUCLEOTIDE SEQUENCE [LARGE SCALE GENOMIC DNA]</scope>
    <source>
        <strain evidence="1 2">NBRC 108608</strain>
    </source>
</reference>
<keyword evidence="2" id="KW-1185">Reference proteome</keyword>
<comment type="caution">
    <text evidence="1">The sequence shown here is derived from an EMBL/GenBank/DDBJ whole genome shotgun (WGS) entry which is preliminary data.</text>
</comment>
<protein>
    <submittedName>
        <fullName evidence="1">Uncharacterized protein</fullName>
    </submittedName>
</protein>
<proteinExistence type="predicted"/>
<name>A0A512MDA0_9BACT</name>
<sequence length="160" mass="18083">MTASVRDRDSIRAELIQLSLPAIVLLLFDGTASRSELAYRCESPHKSLTRGSALPRPLIPLWECGTIVTAFDSLDRSFCKLSLEAPREYWFSGVSFDGVIADLMIDLWEDELSETALSEMADLMEFARWQQLASELERGPNGDYHAWRTALRENRPFSAP</sequence>
<evidence type="ECO:0000313" key="2">
    <source>
        <dbReference type="Proteomes" id="UP000321577"/>
    </source>
</evidence>
<gene>
    <name evidence="1" type="ORF">BGE01nite_40000</name>
</gene>
<evidence type="ECO:0000313" key="1">
    <source>
        <dbReference type="EMBL" id="GEP44709.1"/>
    </source>
</evidence>
<dbReference type="EMBL" id="BKAG01000034">
    <property type="protein sequence ID" value="GEP44709.1"/>
    <property type="molecule type" value="Genomic_DNA"/>
</dbReference>
<dbReference type="OrthoDB" id="9154081at2"/>
<dbReference type="AlphaFoldDB" id="A0A512MDA0"/>
<accession>A0A512MDA0</accession>
<organism evidence="1 2">
    <name type="scientific">Brevifollis gellanilyticus</name>
    <dbReference type="NCBI Taxonomy" id="748831"/>
    <lineage>
        <taxon>Bacteria</taxon>
        <taxon>Pseudomonadati</taxon>
        <taxon>Verrucomicrobiota</taxon>
        <taxon>Verrucomicrobiia</taxon>
        <taxon>Verrucomicrobiales</taxon>
        <taxon>Verrucomicrobiaceae</taxon>
    </lineage>
</organism>
<dbReference type="Proteomes" id="UP000321577">
    <property type="component" value="Unassembled WGS sequence"/>
</dbReference>